<dbReference type="Proteomes" id="UP000639772">
    <property type="component" value="Chromosome 12"/>
</dbReference>
<keyword evidence="3" id="KW-1185">Reference proteome</keyword>
<evidence type="ECO:0000313" key="3">
    <source>
        <dbReference type="Proteomes" id="UP000636800"/>
    </source>
</evidence>
<name>A0A835UDA5_VANPL</name>
<gene>
    <name evidence="2" type="ORF">HPP92_021795</name>
    <name evidence="1" type="ORF">HPP92_022127</name>
</gene>
<protein>
    <submittedName>
        <fullName evidence="1">Uncharacterized protein</fullName>
    </submittedName>
</protein>
<reference evidence="3 4" key="1">
    <citation type="journal article" date="2020" name="Nat. Food">
        <title>A phased Vanilla planifolia genome enables genetic improvement of flavour and production.</title>
        <authorList>
            <person name="Hasing T."/>
            <person name="Tang H."/>
            <person name="Brym M."/>
            <person name="Khazi F."/>
            <person name="Huang T."/>
            <person name="Chambers A.H."/>
        </authorList>
    </citation>
    <scope>NUCLEOTIDE SEQUENCE [LARGE SCALE GENOMIC DNA]</scope>
    <source>
        <tissue evidence="1">Leaf</tissue>
    </source>
</reference>
<dbReference type="EMBL" id="JADCNM010000012">
    <property type="protein sequence ID" value="KAG0458667.1"/>
    <property type="molecule type" value="Genomic_DNA"/>
</dbReference>
<proteinExistence type="predicted"/>
<evidence type="ECO:0000313" key="2">
    <source>
        <dbReference type="EMBL" id="KAG0458667.1"/>
    </source>
</evidence>
<comment type="caution">
    <text evidence="1">The sequence shown here is derived from an EMBL/GenBank/DDBJ whole genome shotgun (WGS) entry which is preliminary data.</text>
</comment>
<organism evidence="1 3">
    <name type="scientific">Vanilla planifolia</name>
    <name type="common">Vanilla</name>
    <dbReference type="NCBI Taxonomy" id="51239"/>
    <lineage>
        <taxon>Eukaryota</taxon>
        <taxon>Viridiplantae</taxon>
        <taxon>Streptophyta</taxon>
        <taxon>Embryophyta</taxon>
        <taxon>Tracheophyta</taxon>
        <taxon>Spermatophyta</taxon>
        <taxon>Magnoliopsida</taxon>
        <taxon>Liliopsida</taxon>
        <taxon>Asparagales</taxon>
        <taxon>Orchidaceae</taxon>
        <taxon>Vanilloideae</taxon>
        <taxon>Vanilleae</taxon>
        <taxon>Vanilla</taxon>
    </lineage>
</organism>
<dbReference type="Proteomes" id="UP000636800">
    <property type="component" value="Chromosome 12"/>
</dbReference>
<dbReference type="AlphaFoldDB" id="A0A835UDA5"/>
<dbReference type="EMBL" id="JADCNL010000012">
    <property type="protein sequence ID" value="KAG0456970.1"/>
    <property type="molecule type" value="Genomic_DNA"/>
</dbReference>
<accession>A0A835UDA5</accession>
<evidence type="ECO:0000313" key="4">
    <source>
        <dbReference type="Proteomes" id="UP000639772"/>
    </source>
</evidence>
<evidence type="ECO:0000313" key="1">
    <source>
        <dbReference type="EMBL" id="KAG0456970.1"/>
    </source>
</evidence>
<sequence length="96" mass="10504">MKAAAVADITSMELEDRVMGTWHSVQSLYGNLASRVSFDTGGPGATADCRNQRILPWMKSDIGRREREGGNTYLGMEKLNPWKGEGEGVVEGTVEE</sequence>